<dbReference type="InterPro" id="IPR006134">
    <property type="entry name" value="DNA-dir_DNA_pol_B_multi_dom"/>
</dbReference>
<dbReference type="Gene3D" id="3.90.1600.10">
    <property type="entry name" value="Palm domain of DNA polymerase"/>
    <property type="match status" value="1"/>
</dbReference>
<dbReference type="EC" id="2.7.7.7" evidence="2"/>
<comment type="similarity">
    <text evidence="1">Belongs to the DNA polymerase type-B family.</text>
</comment>
<organism evidence="10 11">
    <name type="scientific">Deinococcus peraridilitoris (strain DSM 19664 / LMG 22246 / CIP 109416 / KR-200)</name>
    <dbReference type="NCBI Taxonomy" id="937777"/>
    <lineage>
        <taxon>Bacteria</taxon>
        <taxon>Thermotogati</taxon>
        <taxon>Deinococcota</taxon>
        <taxon>Deinococci</taxon>
        <taxon>Deinococcales</taxon>
        <taxon>Deinococcaceae</taxon>
        <taxon>Deinococcus</taxon>
    </lineage>
</organism>
<dbReference type="PATRIC" id="fig|937777.3.peg.1407"/>
<evidence type="ECO:0000259" key="9">
    <source>
        <dbReference type="Pfam" id="PF03104"/>
    </source>
</evidence>
<dbReference type="SUPFAM" id="SSF56672">
    <property type="entry name" value="DNA/RNA polymerases"/>
    <property type="match status" value="1"/>
</dbReference>
<evidence type="ECO:0000256" key="5">
    <source>
        <dbReference type="ARBA" id="ARBA00022932"/>
    </source>
</evidence>
<evidence type="ECO:0000313" key="10">
    <source>
        <dbReference type="EMBL" id="AFZ66945.1"/>
    </source>
</evidence>
<dbReference type="KEGG" id="dpd:Deipe_1403"/>
<dbReference type="GO" id="GO:0003677">
    <property type="term" value="F:DNA binding"/>
    <property type="evidence" value="ECO:0007669"/>
    <property type="project" value="UniProtKB-KW"/>
</dbReference>
<keyword evidence="11" id="KW-1185">Reference proteome</keyword>
<proteinExistence type="inferred from homology"/>
<accession>L0A1Q2</accession>
<dbReference type="SUPFAM" id="SSF53098">
    <property type="entry name" value="Ribonuclease H-like"/>
    <property type="match status" value="1"/>
</dbReference>
<evidence type="ECO:0000256" key="4">
    <source>
        <dbReference type="ARBA" id="ARBA00022695"/>
    </source>
</evidence>
<dbReference type="SMART" id="SM00486">
    <property type="entry name" value="POLBc"/>
    <property type="match status" value="1"/>
</dbReference>
<keyword evidence="5" id="KW-0239">DNA-directed DNA polymerase</keyword>
<feature type="domain" description="DNA-directed DNA polymerase family B multifunctional" evidence="8">
    <location>
        <begin position="435"/>
        <end position="690"/>
    </location>
</feature>
<keyword evidence="3" id="KW-0808">Transferase</keyword>
<keyword evidence="6" id="KW-0238">DNA-binding</keyword>
<dbReference type="InterPro" id="IPR006172">
    <property type="entry name" value="DNA-dir_DNA_pol_B"/>
</dbReference>
<evidence type="ECO:0000259" key="8">
    <source>
        <dbReference type="Pfam" id="PF00136"/>
    </source>
</evidence>
<dbReference type="Pfam" id="PF00136">
    <property type="entry name" value="DNA_pol_B"/>
    <property type="match status" value="1"/>
</dbReference>
<dbReference type="Pfam" id="PF03104">
    <property type="entry name" value="DNA_pol_B_exo1"/>
    <property type="match status" value="1"/>
</dbReference>
<dbReference type="InterPro" id="IPR043502">
    <property type="entry name" value="DNA/RNA_pol_sf"/>
</dbReference>
<feature type="domain" description="DNA-directed DNA polymerase family B exonuclease" evidence="9">
    <location>
        <begin position="193"/>
        <end position="276"/>
    </location>
</feature>
<dbReference type="RefSeq" id="WP_015235253.1">
    <property type="nucleotide sequence ID" value="NC_019793.1"/>
</dbReference>
<dbReference type="EMBL" id="CP003382">
    <property type="protein sequence ID" value="AFZ66945.1"/>
    <property type="molecule type" value="Genomic_DNA"/>
</dbReference>
<dbReference type="PANTHER" id="PTHR10322">
    <property type="entry name" value="DNA POLYMERASE CATALYTIC SUBUNIT"/>
    <property type="match status" value="1"/>
</dbReference>
<protein>
    <recommendedName>
        <fullName evidence="2">DNA-directed DNA polymerase</fullName>
        <ecNumber evidence="2">2.7.7.7</ecNumber>
    </recommendedName>
</protein>
<dbReference type="InterPro" id="IPR012337">
    <property type="entry name" value="RNaseH-like_sf"/>
</dbReference>
<dbReference type="OrthoDB" id="52005at2"/>
<dbReference type="Gene3D" id="3.30.420.10">
    <property type="entry name" value="Ribonuclease H-like superfamily/Ribonuclease H"/>
    <property type="match status" value="1"/>
</dbReference>
<dbReference type="STRING" id="937777.Deipe_1403"/>
<keyword evidence="4" id="KW-0548">Nucleotidyltransferase</keyword>
<gene>
    <name evidence="10" type="ordered locus">Deipe_1403</name>
</gene>
<dbReference type="InterPro" id="IPR042087">
    <property type="entry name" value="DNA_pol_B_thumb"/>
</dbReference>
<reference evidence="11" key="1">
    <citation type="submission" date="2012-03" db="EMBL/GenBank/DDBJ databases">
        <title>Complete sequence of chromosome of Deinococcus peraridilitoris DSM 19664.</title>
        <authorList>
            <person name="Lucas S."/>
            <person name="Copeland A."/>
            <person name="Lapidus A."/>
            <person name="Glavina del Rio T."/>
            <person name="Dalin E."/>
            <person name="Tice H."/>
            <person name="Bruce D."/>
            <person name="Goodwin L."/>
            <person name="Pitluck S."/>
            <person name="Peters L."/>
            <person name="Mikhailova N."/>
            <person name="Lu M."/>
            <person name="Kyrpides N."/>
            <person name="Mavromatis K."/>
            <person name="Ivanova N."/>
            <person name="Brettin T."/>
            <person name="Detter J.C."/>
            <person name="Han C."/>
            <person name="Larimer F."/>
            <person name="Land M."/>
            <person name="Hauser L."/>
            <person name="Markowitz V."/>
            <person name="Cheng J.-F."/>
            <person name="Hugenholtz P."/>
            <person name="Woyke T."/>
            <person name="Wu D."/>
            <person name="Pukall R."/>
            <person name="Steenblock K."/>
            <person name="Brambilla E."/>
            <person name="Klenk H.-P."/>
            <person name="Eisen J.A."/>
        </authorList>
    </citation>
    <scope>NUCLEOTIDE SEQUENCE [LARGE SCALE GENOMIC DNA]</scope>
    <source>
        <strain evidence="11">DSM 19664 / LMG 22246 / CIP 109416 / KR-200</strain>
    </source>
</reference>
<dbReference type="PANTHER" id="PTHR10322:SF23">
    <property type="entry name" value="DNA POLYMERASE DELTA CATALYTIC SUBUNIT"/>
    <property type="match status" value="1"/>
</dbReference>
<dbReference type="Gene3D" id="1.10.132.60">
    <property type="entry name" value="DNA polymerase family B, C-terminal domain"/>
    <property type="match status" value="1"/>
</dbReference>
<name>L0A1Q2_DEIPD</name>
<sequence length="767" mass="85870">MFSDRASSHLDPWLHGADPTPGIVSVHCDWSGLALVWRRDGTRVRLERTRFRPFVFARDLRDVEHLEEQLVADDPRAPVSFRQLRGPAGSLRFLIDAHDGRRLRRELLRGASRRLGRAVVSLHDLSGYSVLGPIEQYLVRTGRTYFKAMAFDDVHRLQFDLETTSLSPHDGRIFMVSVLDNRGCEVVLEAPHGQDEAPLIREFVRLIRERDPDVIENHNIMNFDLPFLMQRAEMHRIPLDIGRAGGPRGVWRVQDGRSRAHWTCAGREIVDTLDAARGHDTDAAGRGLKALARAYGLASEDRVYLDGAQIAETYRRDPDAVRRYALQDVQEVSRLAERLLAPYFALAQMTPRPYHRLPYAGTATGILEPMLVRAYLHEGHALPGAQASSGAAHQGGATYLFAEGVLPRVVKADIASLYPSLIRTHGIKPKSDSLGVFSHLVECLTRLRLEHKQAARDAPAGSRAAGEHLASQIAMKVVINSAYGYLGAGAMSIFGDPDAANEVTRLGRETLSCVLAALQSAGVTLIEADTDGVYFSVPPDWDETRERQLVQDVSALLPPLVNLEYEGRYRAMLSHQIKNYALLTEDGQLILRGASLRSSRAEAYAERFLEGAVRHLLEGNVEGVRREFDRTVQRLRARSLTCADVTTTVRVTKTPADYLKLRDVRKEAPYEALLNSGRRQWEVGDRVRFYRREDGLTVTLSDQDVRDYSVAHYLNVLNSYAERLATAFEPEVFEQLFRTAPQAGLFDRPLTGLLPAWRAVHCAKPHA</sequence>
<dbReference type="InterPro" id="IPR006133">
    <property type="entry name" value="DNA-dir_DNA_pol_B_exonuc"/>
</dbReference>
<dbReference type="GO" id="GO:0003887">
    <property type="term" value="F:DNA-directed DNA polymerase activity"/>
    <property type="evidence" value="ECO:0007669"/>
    <property type="project" value="UniProtKB-KW"/>
</dbReference>
<dbReference type="eggNOG" id="COG0417">
    <property type="taxonomic scope" value="Bacteria"/>
</dbReference>
<evidence type="ECO:0000256" key="6">
    <source>
        <dbReference type="ARBA" id="ARBA00023125"/>
    </source>
</evidence>
<comment type="catalytic activity">
    <reaction evidence="7">
        <text>DNA(n) + a 2'-deoxyribonucleoside 5'-triphosphate = DNA(n+1) + diphosphate</text>
        <dbReference type="Rhea" id="RHEA:22508"/>
        <dbReference type="Rhea" id="RHEA-COMP:17339"/>
        <dbReference type="Rhea" id="RHEA-COMP:17340"/>
        <dbReference type="ChEBI" id="CHEBI:33019"/>
        <dbReference type="ChEBI" id="CHEBI:61560"/>
        <dbReference type="ChEBI" id="CHEBI:173112"/>
        <dbReference type="EC" id="2.7.7.7"/>
    </reaction>
</comment>
<dbReference type="InterPro" id="IPR050240">
    <property type="entry name" value="DNA_pol_type-B"/>
</dbReference>
<evidence type="ECO:0000256" key="3">
    <source>
        <dbReference type="ARBA" id="ARBA00022679"/>
    </source>
</evidence>
<evidence type="ECO:0000256" key="7">
    <source>
        <dbReference type="ARBA" id="ARBA00049244"/>
    </source>
</evidence>
<dbReference type="AlphaFoldDB" id="L0A1Q2"/>
<dbReference type="Proteomes" id="UP000010467">
    <property type="component" value="Chromosome"/>
</dbReference>
<dbReference type="InterPro" id="IPR036397">
    <property type="entry name" value="RNaseH_sf"/>
</dbReference>
<dbReference type="PRINTS" id="PR00106">
    <property type="entry name" value="DNAPOLB"/>
</dbReference>
<evidence type="ECO:0000256" key="1">
    <source>
        <dbReference type="ARBA" id="ARBA00005755"/>
    </source>
</evidence>
<dbReference type="HOGENOM" id="CLU_000203_6_1_0"/>
<dbReference type="GO" id="GO:0000166">
    <property type="term" value="F:nucleotide binding"/>
    <property type="evidence" value="ECO:0007669"/>
    <property type="project" value="InterPro"/>
</dbReference>
<evidence type="ECO:0000256" key="2">
    <source>
        <dbReference type="ARBA" id="ARBA00012417"/>
    </source>
</evidence>
<evidence type="ECO:0000313" key="11">
    <source>
        <dbReference type="Proteomes" id="UP000010467"/>
    </source>
</evidence>
<dbReference type="InterPro" id="IPR023211">
    <property type="entry name" value="DNA_pol_palm_dom_sf"/>
</dbReference>